<evidence type="ECO:0000256" key="1">
    <source>
        <dbReference type="ARBA" id="ARBA00022630"/>
    </source>
</evidence>
<feature type="domain" description="FAD/NAD(P)-binding" evidence="3">
    <location>
        <begin position="3"/>
        <end position="293"/>
    </location>
</feature>
<dbReference type="Pfam" id="PF07992">
    <property type="entry name" value="Pyr_redox_2"/>
    <property type="match status" value="1"/>
</dbReference>
<protein>
    <recommendedName>
        <fullName evidence="3">FAD/NAD(P)-binding domain-containing protein</fullName>
    </recommendedName>
</protein>
<evidence type="ECO:0000313" key="4">
    <source>
        <dbReference type="EMBL" id="OGY52110.1"/>
    </source>
</evidence>
<reference evidence="4 5" key="1">
    <citation type="journal article" date="2016" name="Nat. Commun.">
        <title>Thousands of microbial genomes shed light on interconnected biogeochemical processes in an aquifer system.</title>
        <authorList>
            <person name="Anantharaman K."/>
            <person name="Brown C.T."/>
            <person name="Hug L.A."/>
            <person name="Sharon I."/>
            <person name="Castelle C.J."/>
            <person name="Probst A.J."/>
            <person name="Thomas B.C."/>
            <person name="Singh A."/>
            <person name="Wilkins M.J."/>
            <person name="Karaoz U."/>
            <person name="Brodie E.L."/>
            <person name="Williams K.H."/>
            <person name="Hubbard S.S."/>
            <person name="Banfield J.F."/>
        </authorList>
    </citation>
    <scope>NUCLEOTIDE SEQUENCE [LARGE SCALE GENOMIC DNA]</scope>
</reference>
<organism evidence="4 5">
    <name type="scientific">Candidatus Buchananbacteria bacterium RIFCSPHIGHO2_02_FULL_45_11b</name>
    <dbReference type="NCBI Taxonomy" id="1797541"/>
    <lineage>
        <taxon>Bacteria</taxon>
        <taxon>Candidatus Buchananiibacteriota</taxon>
    </lineage>
</organism>
<dbReference type="SUPFAM" id="SSF51905">
    <property type="entry name" value="FAD/NAD(P)-binding domain"/>
    <property type="match status" value="1"/>
</dbReference>
<evidence type="ECO:0000259" key="3">
    <source>
        <dbReference type="Pfam" id="PF07992"/>
    </source>
</evidence>
<dbReference type="PANTHER" id="PTHR48105">
    <property type="entry name" value="THIOREDOXIN REDUCTASE 1-RELATED-RELATED"/>
    <property type="match status" value="1"/>
</dbReference>
<dbReference type="PRINTS" id="PR00368">
    <property type="entry name" value="FADPNR"/>
</dbReference>
<dbReference type="InterPro" id="IPR023753">
    <property type="entry name" value="FAD/NAD-binding_dom"/>
</dbReference>
<dbReference type="AlphaFoldDB" id="A0A1G1YKB6"/>
<comment type="caution">
    <text evidence="4">The sequence shown here is derived from an EMBL/GenBank/DDBJ whole genome shotgun (WGS) entry which is preliminary data.</text>
</comment>
<accession>A0A1G1YKB6</accession>
<dbReference type="Proteomes" id="UP000178501">
    <property type="component" value="Unassembled WGS sequence"/>
</dbReference>
<dbReference type="InterPro" id="IPR036188">
    <property type="entry name" value="FAD/NAD-bd_sf"/>
</dbReference>
<keyword evidence="2" id="KW-0560">Oxidoreductase</keyword>
<dbReference type="GO" id="GO:0016491">
    <property type="term" value="F:oxidoreductase activity"/>
    <property type="evidence" value="ECO:0007669"/>
    <property type="project" value="UniProtKB-KW"/>
</dbReference>
<keyword evidence="1" id="KW-0285">Flavoprotein</keyword>
<dbReference type="Gene3D" id="3.50.50.60">
    <property type="entry name" value="FAD/NAD(P)-binding domain"/>
    <property type="match status" value="2"/>
</dbReference>
<gene>
    <name evidence="4" type="ORF">A3J65_01065</name>
</gene>
<proteinExistence type="predicted"/>
<evidence type="ECO:0000256" key="2">
    <source>
        <dbReference type="ARBA" id="ARBA00023002"/>
    </source>
</evidence>
<sequence>MLYDVIIIGAGPAGLSAGIYICRKKLSALVLSKDIGGQTAKSWEVENYLGYSLISGADLAQKFKEHLDSFKCVSLKTGAEVASIKKSNGLFEVITKKREKYLGKTVIIASGKNPKMLNVPGEEEFRGRGLTYCATCDGPLFSGKDVAVVGQGNSAMGATYQLAKIAKLVYLLIKGPKLRSDLDKILAENALAADNVKVIYNALTTKVKGDKAVSGLEYQDQKTKEIKKLSIQGIFVEIGSIPSAEFCRGLVKMNKLGEIIVDKANMTSVPGIFAAGDVSDVIEKQTIIAAGEGAKAAIAAAKYLSSRPE</sequence>
<name>A0A1G1YKB6_9BACT</name>
<evidence type="ECO:0000313" key="5">
    <source>
        <dbReference type="Proteomes" id="UP000178501"/>
    </source>
</evidence>
<dbReference type="EMBL" id="MHIK01000017">
    <property type="protein sequence ID" value="OGY52110.1"/>
    <property type="molecule type" value="Genomic_DNA"/>
</dbReference>
<dbReference type="InterPro" id="IPR050097">
    <property type="entry name" value="Ferredoxin-NADP_redctase_2"/>
</dbReference>
<dbReference type="PRINTS" id="PR00469">
    <property type="entry name" value="PNDRDTASEII"/>
</dbReference>